<dbReference type="SUPFAM" id="SSF51126">
    <property type="entry name" value="Pectin lyase-like"/>
    <property type="match status" value="1"/>
</dbReference>
<reference evidence="1 2" key="1">
    <citation type="submission" date="2013-05" db="EMBL/GenBank/DDBJ databases">
        <title>Draft genome of the parasitic nematode Anyclostoma ceylanicum.</title>
        <authorList>
            <person name="Mitreva M."/>
        </authorList>
    </citation>
    <scope>NUCLEOTIDE SEQUENCE [LARGE SCALE GENOMIC DNA]</scope>
</reference>
<dbReference type="Proteomes" id="UP000054495">
    <property type="component" value="Unassembled WGS sequence"/>
</dbReference>
<evidence type="ECO:0008006" key="3">
    <source>
        <dbReference type="Google" id="ProtNLM"/>
    </source>
</evidence>
<dbReference type="InterPro" id="IPR012334">
    <property type="entry name" value="Pectin_lyas_fold"/>
</dbReference>
<organism evidence="1 2">
    <name type="scientific">Ancylostoma ceylanicum</name>
    <dbReference type="NCBI Taxonomy" id="53326"/>
    <lineage>
        <taxon>Eukaryota</taxon>
        <taxon>Metazoa</taxon>
        <taxon>Ecdysozoa</taxon>
        <taxon>Nematoda</taxon>
        <taxon>Chromadorea</taxon>
        <taxon>Rhabditida</taxon>
        <taxon>Rhabditina</taxon>
        <taxon>Rhabditomorpha</taxon>
        <taxon>Strongyloidea</taxon>
        <taxon>Ancylostomatidae</taxon>
        <taxon>Ancylostomatinae</taxon>
        <taxon>Ancylostoma</taxon>
    </lineage>
</organism>
<name>A0A0D6LJ02_9BILA</name>
<dbReference type="InterPro" id="IPR011050">
    <property type="entry name" value="Pectin_lyase_fold/virulence"/>
</dbReference>
<accession>A0A0D6LJ02</accession>
<sequence>MLHLLESDWDTGDVSLDSCLSASNREHGFRIEANGSVSVVDSHAFSNSQHGLLLLGAPPSTVVQGSLISSSGRNGIHLEKTPGRFSTVKIHDVNVTGHYYSAAVEFEDITDVDLEINRCAISDNFNGGVSLDGITANSTITILSSNFTRNRGTTVTMSLIRDSDVIIHGNSFSSNHLNDFGEHEAVLDIATFAEQSGSKIHLENNEFDQNTMNNVLELRHLGGRVVPVSIAKNNFVANLARSVVVLDMPEGEIKANYFSNVQVTQLLIDLLK</sequence>
<gene>
    <name evidence="1" type="ORF">ANCCEY_08870</name>
</gene>
<dbReference type="EMBL" id="KE125071">
    <property type="protein sequence ID" value="EPB72040.1"/>
    <property type="molecule type" value="Genomic_DNA"/>
</dbReference>
<keyword evidence="2" id="KW-1185">Reference proteome</keyword>
<evidence type="ECO:0000313" key="2">
    <source>
        <dbReference type="Proteomes" id="UP000054495"/>
    </source>
</evidence>
<protein>
    <recommendedName>
        <fullName evidence="3">Right handed beta helix domain-containing protein</fullName>
    </recommendedName>
</protein>
<evidence type="ECO:0000313" key="1">
    <source>
        <dbReference type="EMBL" id="EPB72040.1"/>
    </source>
</evidence>
<proteinExistence type="predicted"/>
<dbReference type="AlphaFoldDB" id="A0A0D6LJ02"/>
<dbReference type="Gene3D" id="2.160.20.10">
    <property type="entry name" value="Single-stranded right-handed beta-helix, Pectin lyase-like"/>
    <property type="match status" value="1"/>
</dbReference>